<keyword evidence="8 11" id="KW-0472">Membrane</keyword>
<dbReference type="GO" id="GO:0016020">
    <property type="term" value="C:membrane"/>
    <property type="evidence" value="ECO:0007669"/>
    <property type="project" value="InterPro"/>
</dbReference>
<feature type="transmembrane region" description="Helical" evidence="11">
    <location>
        <begin position="178"/>
        <end position="195"/>
    </location>
</feature>
<organism evidence="15 16">
    <name type="scientific">Christensenella hongkongensis</name>
    <dbReference type="NCBI Taxonomy" id="270498"/>
    <lineage>
        <taxon>Bacteria</taxon>
        <taxon>Bacillati</taxon>
        <taxon>Bacillota</taxon>
        <taxon>Clostridia</taxon>
        <taxon>Christensenellales</taxon>
        <taxon>Christensenellaceae</taxon>
        <taxon>Christensenella</taxon>
    </lineage>
</organism>
<keyword evidence="16" id="KW-1185">Reference proteome</keyword>
<keyword evidence="7 11" id="KW-1133">Transmembrane helix</keyword>
<evidence type="ECO:0000259" key="13">
    <source>
        <dbReference type="Pfam" id="PF13231"/>
    </source>
</evidence>
<evidence type="ECO:0000256" key="4">
    <source>
        <dbReference type="ARBA" id="ARBA00022676"/>
    </source>
</evidence>
<proteinExistence type="inferred from homology"/>
<dbReference type="GO" id="GO:0000030">
    <property type="term" value="F:mannosyltransferase activity"/>
    <property type="evidence" value="ECO:0007669"/>
    <property type="project" value="InterPro"/>
</dbReference>
<feature type="transmembrane region" description="Helical" evidence="11">
    <location>
        <begin position="363"/>
        <end position="378"/>
    </location>
</feature>
<feature type="transmembrane region" description="Helical" evidence="11">
    <location>
        <begin position="201"/>
        <end position="228"/>
    </location>
</feature>
<feature type="domain" description="Protein O-mannosyl-transferase C-terminal four TM" evidence="14">
    <location>
        <begin position="929"/>
        <end position="1108"/>
    </location>
</feature>
<feature type="domain" description="ArnT-like N-terminal" evidence="12">
    <location>
        <begin position="737"/>
        <end position="916"/>
    </location>
</feature>
<evidence type="ECO:0000256" key="10">
    <source>
        <dbReference type="ARBA" id="ARBA00093644"/>
    </source>
</evidence>
<reference evidence="15 16" key="1">
    <citation type="submission" date="2015-04" db="EMBL/GenBank/DDBJ databases">
        <title>Draft genome sequence of bacteremic isolate Catabacter hongkongensis type strain HKU16T.</title>
        <authorList>
            <person name="Lau S.K."/>
            <person name="Teng J.L."/>
            <person name="Huang Y."/>
            <person name="Curreem S.O."/>
            <person name="Tsui S.K."/>
            <person name="Woo P.C."/>
        </authorList>
    </citation>
    <scope>NUCLEOTIDE SEQUENCE [LARGE SCALE GENOMIC DNA]</scope>
    <source>
        <strain evidence="15 16">HKU16</strain>
    </source>
</reference>
<feature type="transmembrane region" description="Helical" evidence="11">
    <location>
        <begin position="340"/>
        <end position="357"/>
    </location>
</feature>
<feature type="transmembrane region" description="Helical" evidence="11">
    <location>
        <begin position="795"/>
        <end position="814"/>
    </location>
</feature>
<comment type="pathway">
    <text evidence="2">Protein modification; protein glycosylation.</text>
</comment>
<evidence type="ECO:0000256" key="2">
    <source>
        <dbReference type="ARBA" id="ARBA00004922"/>
    </source>
</evidence>
<dbReference type="GO" id="GO:0006493">
    <property type="term" value="P:protein O-linked glycosylation"/>
    <property type="evidence" value="ECO:0007669"/>
    <property type="project" value="InterPro"/>
</dbReference>
<feature type="transmembrane region" description="Helical" evidence="11">
    <location>
        <begin position="40"/>
        <end position="61"/>
    </location>
</feature>
<feature type="transmembrane region" description="Helical" evidence="11">
    <location>
        <begin position="315"/>
        <end position="333"/>
    </location>
</feature>
<dbReference type="InterPro" id="IPR032421">
    <property type="entry name" value="PMT_4TMC"/>
</dbReference>
<dbReference type="Pfam" id="PF02366">
    <property type="entry name" value="PMT"/>
    <property type="match status" value="1"/>
</dbReference>
<dbReference type="PANTHER" id="PTHR10050">
    <property type="entry name" value="DOLICHYL-PHOSPHATE-MANNOSE--PROTEIN MANNOSYLTRANSFERASE"/>
    <property type="match status" value="1"/>
</dbReference>
<keyword evidence="5" id="KW-0808">Transferase</keyword>
<dbReference type="OrthoDB" id="9776737at2"/>
<feature type="transmembrane region" description="Helical" evidence="11">
    <location>
        <begin position="990"/>
        <end position="1007"/>
    </location>
</feature>
<evidence type="ECO:0000256" key="6">
    <source>
        <dbReference type="ARBA" id="ARBA00022692"/>
    </source>
</evidence>
<dbReference type="Proteomes" id="UP000034076">
    <property type="component" value="Unassembled WGS sequence"/>
</dbReference>
<feature type="transmembrane region" description="Helical" evidence="11">
    <location>
        <begin position="1039"/>
        <end position="1058"/>
    </location>
</feature>
<evidence type="ECO:0000313" key="16">
    <source>
        <dbReference type="Proteomes" id="UP000034076"/>
    </source>
</evidence>
<dbReference type="InterPro" id="IPR027005">
    <property type="entry name" value="PMT-like"/>
</dbReference>
<feature type="transmembrane region" description="Helical" evidence="11">
    <location>
        <begin position="7"/>
        <end position="28"/>
    </location>
</feature>
<dbReference type="AlphaFoldDB" id="A0A0M2NBN3"/>
<sequence length="1112" mass="127254">MKEQNELIVWFTVLGVIFLFLIAYLYYGKKRYNPFEKPMPTGRLFVIFAIFAVVMRLAMAYNLPGYGTDMDCFRAWANNVYTGGIENFYTGDFFADYPPIYIYILYFFGFIRNVFDLGLASPMYGMLLHLPAIICDVAGAYIVYRLAKQKFRAPVALMLSTLLLLNPAVMFNSSVWGQMDIILTLMLVLTIYLLVKDKLIWASVAFIVAFLIKPQAIMILPILGFVFIRNIIVSKDKKKAWFTFLISLGIMIGLFFLIPLPFGANQEPLWLAKQYLSTIGQYDQVTLNALNIFAMLGENFTPASMVVFLGLPGNVWGFIMIALVCVYTLFLYIKNSKKEFLFALTAFLLMGVFALGHGMHERYLFPVPVLLLLAFIFMKDKRLIWCTVLTFISLLLNQSLSLYYYQVMMPMAWTVAVSAVNMAIFIYTGYVITRLAFGPVREKAGDTDILASSAPMGAFDWEEDGVPLVGTEAAVQEETLVEEAGNGETEAPETSRVEFQKKLYPDAEFEVFDKPPAQMRLDSFERKKTLTKKDGLLMIVISAIYAVVAFTNLGAFKVPETPVHLDNTQIIVEFAQEEQIATIEYYAGYGKADFMVLSSKDGNSYTPVDLTKGSAESVTEVKHELKDLYKWQIYTTDINAKYIAVRPYGGDLDMLEMAFKDKDGNLVTPQSVTPPEAAPLFDEQELVPDEPTYMTDFYFDEIYHVRTAYENIHQIEPYEITHPPLGKIILACGIEMFGMNPFGWRFMGTLTGVLMLPVMYIFAKMLLKKTKYAAFATILFAADFMHFAQTRIGTIDSYSILWIMLMYLFMYLFTQSNFNKEKLSKSLVPLALSGLFFGIGAATKWLCMYAGAGLAVIFFMTLYKRYKEYQFAKESKLPDYKPIVQSFKWNVLIMLAWCVLFFIVVPLIIYFASYYPYTIVTQGNAYDFSRILENQSYMLNYHSLLDPDKVHPFASMWYSWPMDVRPVLFFNGHNTANGTISTLSTMGNPLIWWTGVVACIWLIIDSARGKHRNYGVTFTAIAALSQFVPWWFIAREVFIYHYFATVPFLIILIVFWLRNVERDFKYGKEFGWIFVTACIAMFIIFYPVITGIPFNAEYVTGLRWLQSWPFYG</sequence>
<dbReference type="InterPro" id="IPR038731">
    <property type="entry name" value="RgtA/B/C-like"/>
</dbReference>
<dbReference type="InterPro" id="IPR003342">
    <property type="entry name" value="ArnT-like_N"/>
</dbReference>
<dbReference type="EMBL" id="LAYJ01000131">
    <property type="protein sequence ID" value="KKI49668.1"/>
    <property type="molecule type" value="Genomic_DNA"/>
</dbReference>
<accession>A0A0M2NBN3</accession>
<dbReference type="PATRIC" id="fig|270498.16.peg.669"/>
<evidence type="ECO:0000256" key="11">
    <source>
        <dbReference type="SAM" id="Phobius"/>
    </source>
</evidence>
<dbReference type="GO" id="GO:0012505">
    <property type="term" value="C:endomembrane system"/>
    <property type="evidence" value="ECO:0007669"/>
    <property type="project" value="UniProtKB-SubCell"/>
</dbReference>
<feature type="transmembrane region" description="Helical" evidence="11">
    <location>
        <begin position="536"/>
        <end position="556"/>
    </location>
</feature>
<keyword evidence="4" id="KW-0328">Glycosyltransferase</keyword>
<evidence type="ECO:0000256" key="9">
    <source>
        <dbReference type="ARBA" id="ARBA00093617"/>
    </source>
</evidence>
<evidence type="ECO:0000256" key="3">
    <source>
        <dbReference type="ARBA" id="ARBA00007222"/>
    </source>
</evidence>
<evidence type="ECO:0000256" key="1">
    <source>
        <dbReference type="ARBA" id="ARBA00004127"/>
    </source>
</evidence>
<dbReference type="Pfam" id="PF13231">
    <property type="entry name" value="PMT_2"/>
    <property type="match status" value="1"/>
</dbReference>
<keyword evidence="6 11" id="KW-0812">Transmembrane</keyword>
<evidence type="ECO:0000256" key="7">
    <source>
        <dbReference type="ARBA" id="ARBA00022989"/>
    </source>
</evidence>
<feature type="domain" description="Glycosyltransferase RgtA/B/C/D-like" evidence="13">
    <location>
        <begin position="129"/>
        <end position="250"/>
    </location>
</feature>
<evidence type="ECO:0000256" key="5">
    <source>
        <dbReference type="ARBA" id="ARBA00022679"/>
    </source>
</evidence>
<evidence type="ECO:0000313" key="15">
    <source>
        <dbReference type="EMBL" id="KKI49668.1"/>
    </source>
</evidence>
<comment type="subcellular location">
    <subcellularLocation>
        <location evidence="1">Endomembrane system</location>
        <topology evidence="1">Multi-pass membrane protein</topology>
    </subcellularLocation>
</comment>
<feature type="transmembrane region" description="Helical" evidence="11">
    <location>
        <begin position="240"/>
        <end position="262"/>
    </location>
</feature>
<evidence type="ECO:0000259" key="14">
    <source>
        <dbReference type="Pfam" id="PF16192"/>
    </source>
</evidence>
<name>A0A0M2NBN3_9FIRM</name>
<feature type="transmembrane region" description="Helical" evidence="11">
    <location>
        <begin position="97"/>
        <end position="115"/>
    </location>
</feature>
<evidence type="ECO:0000256" key="8">
    <source>
        <dbReference type="ARBA" id="ARBA00023136"/>
    </source>
</evidence>
<feature type="transmembrane region" description="Helical" evidence="11">
    <location>
        <begin position="742"/>
        <end position="763"/>
    </location>
</feature>
<dbReference type="Pfam" id="PF16192">
    <property type="entry name" value="PMT_4TMC"/>
    <property type="match status" value="1"/>
</dbReference>
<dbReference type="RefSeq" id="WP_046444671.1">
    <property type="nucleotide sequence ID" value="NZ_LAYJ01000131.1"/>
</dbReference>
<feature type="transmembrane region" description="Helical" evidence="11">
    <location>
        <begin position="411"/>
        <end position="433"/>
    </location>
</feature>
<feature type="transmembrane region" description="Helical" evidence="11">
    <location>
        <begin position="887"/>
        <end position="912"/>
    </location>
</feature>
<dbReference type="UniPathway" id="UPA00378"/>
<feature type="transmembrane region" description="Helical" evidence="11">
    <location>
        <begin position="383"/>
        <end position="405"/>
    </location>
</feature>
<dbReference type="STRING" id="270498.CHK_2890"/>
<evidence type="ECO:0000259" key="12">
    <source>
        <dbReference type="Pfam" id="PF02366"/>
    </source>
</evidence>
<protein>
    <recommendedName>
        <fullName evidence="9">Polyprenol-phosphate-mannose--protein mannosyltransferase</fullName>
    </recommendedName>
    <alternativeName>
        <fullName evidence="10">Protein O-mannosyltransferase</fullName>
    </alternativeName>
</protein>
<feature type="transmembrane region" description="Helical" evidence="11">
    <location>
        <begin position="127"/>
        <end position="147"/>
    </location>
</feature>
<feature type="transmembrane region" description="Helical" evidence="11">
    <location>
        <begin position="1070"/>
        <end position="1089"/>
    </location>
</feature>
<gene>
    <name evidence="15" type="ORF">CHK_2890</name>
</gene>
<feature type="transmembrane region" description="Helical" evidence="11">
    <location>
        <begin position="1014"/>
        <end position="1033"/>
    </location>
</feature>
<comment type="caution">
    <text evidence="15">The sequence shown here is derived from an EMBL/GenBank/DDBJ whole genome shotgun (WGS) entry which is preliminary data.</text>
</comment>
<comment type="similarity">
    <text evidence="3">Belongs to the glycosyltransferase 39 family.</text>
</comment>